<feature type="coiled-coil region" evidence="1">
    <location>
        <begin position="17"/>
        <end position="51"/>
    </location>
</feature>
<sequence>MGFEGEEAAAPGLRVAIEFYGEKAERLSRRAKELEEELGSLREEMAQTLVTRDQLSRALAEIGAGTGPQPDKTAPEEEPAEAAPSGEQGGTAPPDSAEKSSSARGGNSAGSGKRRSASGELMRAIEQVLTTAGVPLHLKELTAALGRPTEGKPGTAALESVRSTCKRLVETGRLVQPETAVFAIAPGRREGAASG</sequence>
<evidence type="ECO:0000313" key="3">
    <source>
        <dbReference type="EMBL" id="MBU3866199.1"/>
    </source>
</evidence>
<dbReference type="RefSeq" id="WP_216343252.1">
    <property type="nucleotide sequence ID" value="NZ_JAHLEM010000207.1"/>
</dbReference>
<evidence type="ECO:0000256" key="1">
    <source>
        <dbReference type="SAM" id="Coils"/>
    </source>
</evidence>
<name>A0ABS6CH11_9ACTN</name>
<evidence type="ECO:0000256" key="2">
    <source>
        <dbReference type="SAM" id="MobiDB-lite"/>
    </source>
</evidence>
<dbReference type="Proteomes" id="UP000720508">
    <property type="component" value="Unassembled WGS sequence"/>
</dbReference>
<organism evidence="3 4">
    <name type="scientific">Streptomyces niphimycinicus</name>
    <dbReference type="NCBI Taxonomy" id="2842201"/>
    <lineage>
        <taxon>Bacteria</taxon>
        <taxon>Bacillati</taxon>
        <taxon>Actinomycetota</taxon>
        <taxon>Actinomycetes</taxon>
        <taxon>Kitasatosporales</taxon>
        <taxon>Streptomycetaceae</taxon>
        <taxon>Streptomyces</taxon>
    </lineage>
</organism>
<keyword evidence="4" id="KW-1185">Reference proteome</keyword>
<protein>
    <recommendedName>
        <fullName evidence="5">HTH HARE-type domain-containing protein</fullName>
    </recommendedName>
</protein>
<evidence type="ECO:0000313" key="4">
    <source>
        <dbReference type="Proteomes" id="UP000720508"/>
    </source>
</evidence>
<reference evidence="3 4" key="1">
    <citation type="submission" date="2021-06" db="EMBL/GenBank/DDBJ databases">
        <authorList>
            <person name="Pan X."/>
        </authorList>
    </citation>
    <scope>NUCLEOTIDE SEQUENCE [LARGE SCALE GENOMIC DNA]</scope>
    <source>
        <strain evidence="3 4">4503</strain>
    </source>
</reference>
<accession>A0ABS6CH11</accession>
<keyword evidence="1" id="KW-0175">Coiled coil</keyword>
<comment type="caution">
    <text evidence="3">The sequence shown here is derived from an EMBL/GenBank/DDBJ whole genome shotgun (WGS) entry which is preliminary data.</text>
</comment>
<proteinExistence type="predicted"/>
<feature type="region of interest" description="Disordered" evidence="2">
    <location>
        <begin position="57"/>
        <end position="119"/>
    </location>
</feature>
<dbReference type="EMBL" id="JAHLEM010000207">
    <property type="protein sequence ID" value="MBU3866199.1"/>
    <property type="molecule type" value="Genomic_DNA"/>
</dbReference>
<evidence type="ECO:0008006" key="5">
    <source>
        <dbReference type="Google" id="ProtNLM"/>
    </source>
</evidence>
<gene>
    <name evidence="3" type="ORF">KN815_19630</name>
</gene>